<dbReference type="SUPFAM" id="SSF48371">
    <property type="entry name" value="ARM repeat"/>
    <property type="match status" value="1"/>
</dbReference>
<proteinExistence type="predicted"/>
<evidence type="ECO:0000313" key="2">
    <source>
        <dbReference type="Proteomes" id="UP000823749"/>
    </source>
</evidence>
<dbReference type="Proteomes" id="UP000823749">
    <property type="component" value="Chromosome 3"/>
</dbReference>
<keyword evidence="2" id="KW-1185">Reference proteome</keyword>
<accession>A0AAV6KYW2</accession>
<organism evidence="1 2">
    <name type="scientific">Rhododendron griersonianum</name>
    <dbReference type="NCBI Taxonomy" id="479676"/>
    <lineage>
        <taxon>Eukaryota</taxon>
        <taxon>Viridiplantae</taxon>
        <taxon>Streptophyta</taxon>
        <taxon>Embryophyta</taxon>
        <taxon>Tracheophyta</taxon>
        <taxon>Spermatophyta</taxon>
        <taxon>Magnoliopsida</taxon>
        <taxon>eudicotyledons</taxon>
        <taxon>Gunneridae</taxon>
        <taxon>Pentapetalae</taxon>
        <taxon>asterids</taxon>
        <taxon>Ericales</taxon>
        <taxon>Ericaceae</taxon>
        <taxon>Ericoideae</taxon>
        <taxon>Rhodoreae</taxon>
        <taxon>Rhododendron</taxon>
    </lineage>
</organism>
<gene>
    <name evidence="1" type="ORF">RHGRI_007921</name>
</gene>
<dbReference type="PANTHER" id="PTHR17695">
    <property type="entry name" value="SMALL SUBUNIT PROCESSOME COMPONENT 20 HOMOLOG"/>
    <property type="match status" value="1"/>
</dbReference>
<evidence type="ECO:0008006" key="3">
    <source>
        <dbReference type="Google" id="ProtNLM"/>
    </source>
</evidence>
<name>A0AAV6KYW2_9ERIC</name>
<evidence type="ECO:0000313" key="1">
    <source>
        <dbReference type="EMBL" id="KAG5557841.1"/>
    </source>
</evidence>
<dbReference type="InterPro" id="IPR052575">
    <property type="entry name" value="SSU_processome_comp_20"/>
</dbReference>
<dbReference type="GO" id="GO:0032040">
    <property type="term" value="C:small-subunit processome"/>
    <property type="evidence" value="ECO:0007669"/>
    <property type="project" value="TreeGrafter"/>
</dbReference>
<reference evidence="1" key="1">
    <citation type="submission" date="2020-08" db="EMBL/GenBank/DDBJ databases">
        <title>Plant Genome Project.</title>
        <authorList>
            <person name="Zhang R.-G."/>
        </authorList>
    </citation>
    <scope>NUCLEOTIDE SEQUENCE</scope>
    <source>
        <strain evidence="1">WSP0</strain>
        <tissue evidence="1">Leaf</tissue>
    </source>
</reference>
<dbReference type="PANTHER" id="PTHR17695:SF11">
    <property type="entry name" value="SMALL SUBUNIT PROCESSOME COMPONENT 20 HOMOLOG"/>
    <property type="match status" value="1"/>
</dbReference>
<dbReference type="EMBL" id="JACTNZ010000003">
    <property type="protein sequence ID" value="KAG5557841.1"/>
    <property type="molecule type" value="Genomic_DNA"/>
</dbReference>
<dbReference type="GO" id="GO:0030686">
    <property type="term" value="C:90S preribosome"/>
    <property type="evidence" value="ECO:0007669"/>
    <property type="project" value="TreeGrafter"/>
</dbReference>
<dbReference type="InterPro" id="IPR016024">
    <property type="entry name" value="ARM-type_fold"/>
</dbReference>
<sequence>MKNTKLHKKDEQQLKMLDPFVILLTECLTSKYDDIIFDALRYAHSVARETVLEMLHAFVIKFPKHILDEHFNTIFMNLVLILANDNDNNVRSMTGAAVKLLIGHLGLSVEATDCSWKETYYSLILLKKILHQFLGLCLAGHLEFFKAWLGASVVGHGALIGGGLGDGTV</sequence>
<protein>
    <recommendedName>
        <fullName evidence="3">Small subunit processome component 20 homolog</fullName>
    </recommendedName>
</protein>
<comment type="caution">
    <text evidence="1">The sequence shown here is derived from an EMBL/GenBank/DDBJ whole genome shotgun (WGS) entry which is preliminary data.</text>
</comment>
<dbReference type="AlphaFoldDB" id="A0AAV6KYW2"/>